<dbReference type="PROSITE" id="PS51273">
    <property type="entry name" value="GATASE_TYPE_1"/>
    <property type="match status" value="1"/>
</dbReference>
<gene>
    <name evidence="2" type="ORF">D3878_13315</name>
</gene>
<dbReference type="CDD" id="cd01741">
    <property type="entry name" value="GATase1_1"/>
    <property type="match status" value="1"/>
</dbReference>
<dbReference type="EMBL" id="QYUQ01000002">
    <property type="protein sequence ID" value="RJG04408.1"/>
    <property type="molecule type" value="Genomic_DNA"/>
</dbReference>
<dbReference type="PRINTS" id="PR00096">
    <property type="entry name" value="GATASE"/>
</dbReference>
<evidence type="ECO:0000313" key="2">
    <source>
        <dbReference type="EMBL" id="RJG04408.1"/>
    </source>
</evidence>
<dbReference type="PANTHER" id="PTHR42695">
    <property type="entry name" value="GLUTAMINE AMIDOTRANSFERASE YLR126C-RELATED"/>
    <property type="match status" value="1"/>
</dbReference>
<reference evidence="3" key="1">
    <citation type="submission" date="2018-09" db="EMBL/GenBank/DDBJ databases">
        <authorList>
            <person name="Zhu H."/>
        </authorList>
    </citation>
    <scope>NUCLEOTIDE SEQUENCE [LARGE SCALE GENOMIC DNA]</scope>
    <source>
        <strain evidence="3">K1S02-23</strain>
    </source>
</reference>
<name>A0A3A3G7L2_9BURK</name>
<dbReference type="SUPFAM" id="SSF52317">
    <property type="entry name" value="Class I glutamine amidotransferase-like"/>
    <property type="match status" value="1"/>
</dbReference>
<dbReference type="NCBIfam" id="NF006562">
    <property type="entry name" value="PRK09065.1"/>
    <property type="match status" value="1"/>
</dbReference>
<dbReference type="Gene3D" id="3.40.50.880">
    <property type="match status" value="1"/>
</dbReference>
<dbReference type="Pfam" id="PF00117">
    <property type="entry name" value="GATase"/>
    <property type="match status" value="1"/>
</dbReference>
<accession>A0A3A3G7L2</accession>
<feature type="domain" description="Glutamine amidotransferase" evidence="1">
    <location>
        <begin position="55"/>
        <end position="193"/>
    </location>
</feature>
<sequence length="243" mass="26161">MKSLIVFKVGETFDGISEKIGDFEEWIISGIGPLPLPIHVVDPRNMVELPSIATVAAAIVTGSHSMVTDRASWSESLAAWLRSAISEDIPVLGICYGHQLLAQALGGEVGDHPDGIELGTIHIKLTNDAKNDALFESLPEEFAAQAVHRQSVRRLPERAVLLASNAFEPHHAFRVGQSAWGVQFHPEFSPAAMSGYINELANQSVDGESCAEASSSKVLPTLEAATILPKFAKVVCQRMEIGK</sequence>
<dbReference type="InterPro" id="IPR017926">
    <property type="entry name" value="GATASE"/>
</dbReference>
<dbReference type="RefSeq" id="WP_119787884.1">
    <property type="nucleotide sequence ID" value="NZ_QYUQ01000002.1"/>
</dbReference>
<protein>
    <submittedName>
        <fullName evidence="2">Glutamine amidotransferase</fullName>
    </submittedName>
</protein>
<evidence type="ECO:0000259" key="1">
    <source>
        <dbReference type="Pfam" id="PF00117"/>
    </source>
</evidence>
<dbReference type="GO" id="GO:0005829">
    <property type="term" value="C:cytosol"/>
    <property type="evidence" value="ECO:0007669"/>
    <property type="project" value="TreeGrafter"/>
</dbReference>
<keyword evidence="2" id="KW-0315">Glutamine amidotransferase</keyword>
<dbReference type="PANTHER" id="PTHR42695:SF5">
    <property type="entry name" value="GLUTAMINE AMIDOTRANSFERASE YLR126C-RELATED"/>
    <property type="match status" value="1"/>
</dbReference>
<dbReference type="InterPro" id="IPR029062">
    <property type="entry name" value="Class_I_gatase-like"/>
</dbReference>
<comment type="caution">
    <text evidence="2">The sequence shown here is derived from an EMBL/GenBank/DDBJ whole genome shotgun (WGS) entry which is preliminary data.</text>
</comment>
<dbReference type="OrthoDB" id="9813383at2"/>
<evidence type="ECO:0000313" key="3">
    <source>
        <dbReference type="Proteomes" id="UP000266327"/>
    </source>
</evidence>
<dbReference type="Proteomes" id="UP000266327">
    <property type="component" value="Unassembled WGS sequence"/>
</dbReference>
<proteinExistence type="predicted"/>
<dbReference type="GO" id="GO:0016740">
    <property type="term" value="F:transferase activity"/>
    <property type="evidence" value="ECO:0007669"/>
    <property type="project" value="UniProtKB-KW"/>
</dbReference>
<dbReference type="AlphaFoldDB" id="A0A3A3G7L2"/>
<keyword evidence="2" id="KW-0808">Transferase</keyword>
<keyword evidence="3" id="KW-1185">Reference proteome</keyword>
<organism evidence="2 3">
    <name type="scientific">Noviherbaspirillum sedimenti</name>
    <dbReference type="NCBI Taxonomy" id="2320865"/>
    <lineage>
        <taxon>Bacteria</taxon>
        <taxon>Pseudomonadati</taxon>
        <taxon>Pseudomonadota</taxon>
        <taxon>Betaproteobacteria</taxon>
        <taxon>Burkholderiales</taxon>
        <taxon>Oxalobacteraceae</taxon>
        <taxon>Noviherbaspirillum</taxon>
    </lineage>
</organism>
<dbReference type="InterPro" id="IPR044992">
    <property type="entry name" value="ChyE-like"/>
</dbReference>